<comment type="catalytic activity">
    <reaction evidence="6">
        <text>Preferential cleavage: (Ac)2-L-Lys-D-Ala-|-D-Ala. Also transpeptidation of peptidyl-alanyl moieties that are N-acyl substituents of D-alanine.</text>
        <dbReference type="EC" id="3.4.16.4"/>
    </reaction>
</comment>
<dbReference type="EC" id="3.4.16.4" evidence="4"/>
<comment type="subcellular location">
    <subcellularLocation>
        <location evidence="1">Membrane</location>
    </subcellularLocation>
</comment>
<dbReference type="SUPFAM" id="SSF56519">
    <property type="entry name" value="Penicillin binding protein dimerisation domain"/>
    <property type="match status" value="1"/>
</dbReference>
<evidence type="ECO:0000259" key="9">
    <source>
        <dbReference type="Pfam" id="PF03717"/>
    </source>
</evidence>
<dbReference type="PANTHER" id="PTHR30627">
    <property type="entry name" value="PEPTIDOGLYCAN D,D-TRANSPEPTIDASE"/>
    <property type="match status" value="1"/>
</dbReference>
<dbReference type="Pfam" id="PF05223">
    <property type="entry name" value="MecA_N"/>
    <property type="match status" value="1"/>
</dbReference>
<feature type="domain" description="NTF2-like N-terminal transpeptidase" evidence="10">
    <location>
        <begin position="26"/>
        <end position="143"/>
    </location>
</feature>
<dbReference type="Gene3D" id="3.30.1390.30">
    <property type="entry name" value="Penicillin-binding protein 2a, domain 3"/>
    <property type="match status" value="1"/>
</dbReference>
<evidence type="ECO:0000259" key="10">
    <source>
        <dbReference type="Pfam" id="PF05223"/>
    </source>
</evidence>
<evidence type="ECO:0000256" key="3">
    <source>
        <dbReference type="ARBA" id="ARBA00007171"/>
    </source>
</evidence>
<reference evidence="11" key="1">
    <citation type="submission" date="2021-01" db="EMBL/GenBank/DDBJ databases">
        <title>Genomic Encyclopedia of Type Strains, Phase IV (KMG-IV): sequencing the most valuable type-strain genomes for metagenomic binning, comparative biology and taxonomic classification.</title>
        <authorList>
            <person name="Goeker M."/>
        </authorList>
    </citation>
    <scope>NUCLEOTIDE SEQUENCE</scope>
    <source>
        <strain evidence="11">DSM 21943</strain>
    </source>
</reference>
<comment type="similarity">
    <text evidence="3">Belongs to the transpeptidase family.</text>
</comment>
<dbReference type="Gene3D" id="3.10.450.100">
    <property type="entry name" value="NTF2-like, domain 1"/>
    <property type="match status" value="1"/>
</dbReference>
<dbReference type="InterPro" id="IPR036138">
    <property type="entry name" value="PBP_dimer_sf"/>
</dbReference>
<comment type="caution">
    <text evidence="11">The sequence shown here is derived from an EMBL/GenBank/DDBJ whole genome shotgun (WGS) entry which is preliminary data.</text>
</comment>
<feature type="domain" description="Penicillin-binding protein dimerisation" evidence="9">
    <location>
        <begin position="152"/>
        <end position="315"/>
    </location>
</feature>
<dbReference type="PANTHER" id="PTHR30627:SF25">
    <property type="entry name" value="PENICILLIN-BINDING PROTEIN 3"/>
    <property type="match status" value="1"/>
</dbReference>
<dbReference type="InterPro" id="IPR032710">
    <property type="entry name" value="NTF2-like_dom_sf"/>
</dbReference>
<dbReference type="Gene3D" id="3.90.1310.10">
    <property type="entry name" value="Penicillin-binding protein 2a (Domain 2)"/>
    <property type="match status" value="1"/>
</dbReference>
<dbReference type="Pfam" id="PF00905">
    <property type="entry name" value="Transpeptidase"/>
    <property type="match status" value="1"/>
</dbReference>
<feature type="chain" id="PRO_5047052906" description="serine-type D-Ala-D-Ala carboxypeptidase" evidence="7">
    <location>
        <begin position="23"/>
        <end position="663"/>
    </location>
</feature>
<feature type="signal peptide" evidence="7">
    <location>
        <begin position="1"/>
        <end position="22"/>
    </location>
</feature>
<gene>
    <name evidence="11" type="ORF">JOC54_004531</name>
</gene>
<keyword evidence="5" id="KW-0472">Membrane</keyword>
<dbReference type="SUPFAM" id="SSF54427">
    <property type="entry name" value="NTF2-like"/>
    <property type="match status" value="1"/>
</dbReference>
<dbReference type="Pfam" id="PF03717">
    <property type="entry name" value="PBP_dimer"/>
    <property type="match status" value="1"/>
</dbReference>
<comment type="pathway">
    <text evidence="2">Cell wall biogenesis; peptidoglycan biosynthesis.</text>
</comment>
<evidence type="ECO:0000313" key="12">
    <source>
        <dbReference type="Proteomes" id="UP001179280"/>
    </source>
</evidence>
<evidence type="ECO:0000256" key="6">
    <source>
        <dbReference type="ARBA" id="ARBA00034000"/>
    </source>
</evidence>
<dbReference type="InterPro" id="IPR050515">
    <property type="entry name" value="Beta-lactam/transpept"/>
</dbReference>
<sequence length="663" mass="72789">MKRKQLSISLIACGLLVLSACSNDESPEAAITTFIEHWENRAYDQMYAMLTDDVQASFSEEAFIERYENIYNALVPEFTIDPTLPEEWSEEGYEDIPIAISMETIAGAYSFEEQLRVVQSSEDEEEWRVQWGSHLIFPDLGDEDRVRVNRTDPVRGEIFSADGQGLAINGTVVTLAVVRDRFEDMESEISSIAAAFDMTEDSIRSQLEQGWVEDSSFVPIGQKPESELGFIESVMDDVPGFTYRMDGGRVYPFAENAAHLIGYVRPITAEQLEDRTDQGYHRNSILGQSGLESAQEELLRGTPGVKIHLENADGDDKGTIVEQETVNGEDLHLTIDIDLQQEITNQFAGEKGTAVALDPLTGATLALVSSPSYDPNSVTLGLSASQRAEIDEDENQPMLNRFYSLYSPGSTFKAMTAAIGLEEGTLSPEDSIEVNGLEWQPENADWGNYSVRRVTDPGGPVDLTAALVYSDNIYFAQEALELGEEAMTEGAAAFGFSETVPYLYPFRQSLLTGEDGFNSEIQLADSGYGQGQILINPVHLASMYTTFLNEGELILPVLGKEEETGVTWKTPMSAETATIIDDALEQVVSSPNGTASSMQIDGLSLAAKTGTAEVGSSEDGTVLGWVVSYDRDNPELLLAMMQEDVGSGEVVPKVKELYQYMNR</sequence>
<accession>A0ABS2T2I3</accession>
<evidence type="ECO:0000256" key="4">
    <source>
        <dbReference type="ARBA" id="ARBA00012448"/>
    </source>
</evidence>
<feature type="domain" description="Penicillin-binding protein transpeptidase" evidence="8">
    <location>
        <begin position="352"/>
        <end position="646"/>
    </location>
</feature>
<evidence type="ECO:0000256" key="7">
    <source>
        <dbReference type="SAM" id="SignalP"/>
    </source>
</evidence>
<dbReference type="InterPro" id="IPR001460">
    <property type="entry name" value="PCN-bd_Tpept"/>
</dbReference>
<protein>
    <recommendedName>
        <fullName evidence="4">serine-type D-Ala-D-Ala carboxypeptidase</fullName>
        <ecNumber evidence="4">3.4.16.4</ecNumber>
    </recommendedName>
</protein>
<name>A0ABS2T2I3_9BACI</name>
<proteinExistence type="inferred from homology"/>
<dbReference type="Proteomes" id="UP001179280">
    <property type="component" value="Unassembled WGS sequence"/>
</dbReference>
<dbReference type="SUPFAM" id="SSF56601">
    <property type="entry name" value="beta-lactamase/transpeptidase-like"/>
    <property type="match status" value="1"/>
</dbReference>
<dbReference type="InterPro" id="IPR007887">
    <property type="entry name" value="MecA_N"/>
</dbReference>
<evidence type="ECO:0000256" key="5">
    <source>
        <dbReference type="ARBA" id="ARBA00023136"/>
    </source>
</evidence>
<dbReference type="RefSeq" id="WP_204469253.1">
    <property type="nucleotide sequence ID" value="NZ_JAFBCV010000025.1"/>
</dbReference>
<organism evidence="11 12">
    <name type="scientific">Shouchella xiaoxiensis</name>
    <dbReference type="NCBI Taxonomy" id="766895"/>
    <lineage>
        <taxon>Bacteria</taxon>
        <taxon>Bacillati</taxon>
        <taxon>Bacillota</taxon>
        <taxon>Bacilli</taxon>
        <taxon>Bacillales</taxon>
        <taxon>Bacillaceae</taxon>
        <taxon>Shouchella</taxon>
    </lineage>
</organism>
<dbReference type="InterPro" id="IPR005311">
    <property type="entry name" value="PBP_dimer"/>
</dbReference>
<evidence type="ECO:0000256" key="2">
    <source>
        <dbReference type="ARBA" id="ARBA00004752"/>
    </source>
</evidence>
<dbReference type="PROSITE" id="PS51257">
    <property type="entry name" value="PROKAR_LIPOPROTEIN"/>
    <property type="match status" value="1"/>
</dbReference>
<dbReference type="InterPro" id="IPR012338">
    <property type="entry name" value="Beta-lactam/transpept-like"/>
</dbReference>
<evidence type="ECO:0000259" key="8">
    <source>
        <dbReference type="Pfam" id="PF00905"/>
    </source>
</evidence>
<evidence type="ECO:0000313" key="11">
    <source>
        <dbReference type="EMBL" id="MBM7841230.1"/>
    </source>
</evidence>
<evidence type="ECO:0000256" key="1">
    <source>
        <dbReference type="ARBA" id="ARBA00004370"/>
    </source>
</evidence>
<dbReference type="EMBL" id="JAFBCV010000025">
    <property type="protein sequence ID" value="MBM7841230.1"/>
    <property type="molecule type" value="Genomic_DNA"/>
</dbReference>
<keyword evidence="7" id="KW-0732">Signal</keyword>
<keyword evidence="12" id="KW-1185">Reference proteome</keyword>
<dbReference type="Gene3D" id="3.40.710.10">
    <property type="entry name" value="DD-peptidase/beta-lactamase superfamily"/>
    <property type="match status" value="1"/>
</dbReference>